<dbReference type="InterPro" id="IPR000289">
    <property type="entry name" value="Ribosomal_eS28"/>
</dbReference>
<dbReference type="SUPFAM" id="SSF81665">
    <property type="entry name" value="Calcium ATPase, transmembrane domain M"/>
    <property type="match status" value="1"/>
</dbReference>
<gene>
    <name evidence="11" type="ORF">POM88_016068</name>
</gene>
<feature type="transmembrane region" description="Helical" evidence="10">
    <location>
        <begin position="173"/>
        <end position="192"/>
    </location>
</feature>
<dbReference type="GO" id="GO:0000166">
    <property type="term" value="F:nucleotide binding"/>
    <property type="evidence" value="ECO:0007669"/>
    <property type="project" value="InterPro"/>
</dbReference>
<sequence length="273" mass="31092">MGGREDQRAENQPGEDEPASKEKKRKENGKKRQLNRMETRLKHDVVMKVMGHTGSRGQVNQVRVKFLEDQTRYIMRNVKGPVRVSVVVFKRFLLVYELVEHISNALVFLNMNFNAFPVLTEWGRLMVTSSDGGDYDTPLRMKVNVVATIIGKIVVKELNNEISKWSTADSLNLLNFLAIAVTIFVVVVQEVLTLPDTLNLAFAMQKLMNDNELVRHLSACETMGSASCICIDKTGTLTTNHMVVTKIWMWEEARKIRRGYNTGNALKFEQMDI</sequence>
<dbReference type="SUPFAM" id="SSF56784">
    <property type="entry name" value="HAD-like"/>
    <property type="match status" value="1"/>
</dbReference>
<feature type="compositionally biased region" description="Basic residues" evidence="9">
    <location>
        <begin position="22"/>
        <end position="34"/>
    </location>
</feature>
<reference evidence="11" key="2">
    <citation type="submission" date="2023-05" db="EMBL/GenBank/DDBJ databases">
        <authorList>
            <person name="Schelkunov M.I."/>
        </authorList>
    </citation>
    <scope>NUCLEOTIDE SEQUENCE</scope>
    <source>
        <strain evidence="11">Hsosn_3</strain>
        <tissue evidence="11">Leaf</tissue>
    </source>
</reference>
<accession>A0AAD8ILF5</accession>
<dbReference type="InterPro" id="IPR036412">
    <property type="entry name" value="HAD-like_sf"/>
</dbReference>
<dbReference type="GO" id="GO:1990904">
    <property type="term" value="C:ribonucleoprotein complex"/>
    <property type="evidence" value="ECO:0007669"/>
    <property type="project" value="UniProtKB-KW"/>
</dbReference>
<dbReference type="Gene3D" id="2.70.150.10">
    <property type="entry name" value="Calcium-transporting ATPase, cytoplasmic transduction domain A"/>
    <property type="match status" value="1"/>
</dbReference>
<dbReference type="Proteomes" id="UP001237642">
    <property type="component" value="Unassembled WGS sequence"/>
</dbReference>
<dbReference type="AlphaFoldDB" id="A0AAD8ILF5"/>
<keyword evidence="5" id="KW-0689">Ribosomal protein</keyword>
<keyword evidence="12" id="KW-1185">Reference proteome</keyword>
<keyword evidence="4" id="KW-0460">Magnesium</keyword>
<evidence type="ECO:0000256" key="6">
    <source>
        <dbReference type="ARBA" id="ARBA00022989"/>
    </source>
</evidence>
<feature type="region of interest" description="Disordered" evidence="9">
    <location>
        <begin position="1"/>
        <end position="37"/>
    </location>
</feature>
<evidence type="ECO:0000313" key="12">
    <source>
        <dbReference type="Proteomes" id="UP001237642"/>
    </source>
</evidence>
<evidence type="ECO:0000256" key="3">
    <source>
        <dbReference type="ARBA" id="ARBA00022692"/>
    </source>
</evidence>
<keyword evidence="7 10" id="KW-0472">Membrane</keyword>
<dbReference type="GO" id="GO:0003735">
    <property type="term" value="F:structural constituent of ribosome"/>
    <property type="evidence" value="ECO:0007669"/>
    <property type="project" value="InterPro"/>
</dbReference>
<evidence type="ECO:0000256" key="4">
    <source>
        <dbReference type="ARBA" id="ARBA00022842"/>
    </source>
</evidence>
<dbReference type="InterPro" id="IPR012340">
    <property type="entry name" value="NA-bd_OB-fold"/>
</dbReference>
<dbReference type="Gene3D" id="2.40.50.140">
    <property type="entry name" value="Nucleic acid-binding proteins"/>
    <property type="match status" value="1"/>
</dbReference>
<organism evidence="11 12">
    <name type="scientific">Heracleum sosnowskyi</name>
    <dbReference type="NCBI Taxonomy" id="360622"/>
    <lineage>
        <taxon>Eukaryota</taxon>
        <taxon>Viridiplantae</taxon>
        <taxon>Streptophyta</taxon>
        <taxon>Embryophyta</taxon>
        <taxon>Tracheophyta</taxon>
        <taxon>Spermatophyta</taxon>
        <taxon>Magnoliopsida</taxon>
        <taxon>eudicotyledons</taxon>
        <taxon>Gunneridae</taxon>
        <taxon>Pentapetalae</taxon>
        <taxon>asterids</taxon>
        <taxon>campanulids</taxon>
        <taxon>Apiales</taxon>
        <taxon>Apiaceae</taxon>
        <taxon>Apioideae</taxon>
        <taxon>apioid superclade</taxon>
        <taxon>Tordylieae</taxon>
        <taxon>Tordyliinae</taxon>
        <taxon>Heracleum</taxon>
    </lineage>
</organism>
<evidence type="ECO:0000313" key="11">
    <source>
        <dbReference type="EMBL" id="KAK1387890.1"/>
    </source>
</evidence>
<dbReference type="InterPro" id="IPR018303">
    <property type="entry name" value="ATPase_P-typ_P_site"/>
</dbReference>
<evidence type="ECO:0000256" key="1">
    <source>
        <dbReference type="ARBA" id="ARBA00004370"/>
    </source>
</evidence>
<dbReference type="PANTHER" id="PTHR24093">
    <property type="entry name" value="CATION TRANSPORTING ATPASE"/>
    <property type="match status" value="1"/>
</dbReference>
<dbReference type="GO" id="GO:0005388">
    <property type="term" value="F:P-type calcium transporter activity"/>
    <property type="evidence" value="ECO:0007669"/>
    <property type="project" value="TreeGrafter"/>
</dbReference>
<proteinExistence type="inferred from homology"/>
<reference evidence="11" key="1">
    <citation type="submission" date="2023-02" db="EMBL/GenBank/DDBJ databases">
        <title>Genome of toxic invasive species Heracleum sosnowskyi carries increased number of genes despite the absence of recent whole-genome duplications.</title>
        <authorList>
            <person name="Schelkunov M."/>
            <person name="Shtratnikova V."/>
            <person name="Makarenko M."/>
            <person name="Klepikova A."/>
            <person name="Omelchenko D."/>
            <person name="Novikova G."/>
            <person name="Obukhova E."/>
            <person name="Bogdanov V."/>
            <person name="Penin A."/>
            <person name="Logacheva M."/>
        </authorList>
    </citation>
    <scope>NUCLEOTIDE SEQUENCE</scope>
    <source>
        <strain evidence="11">Hsosn_3</strain>
        <tissue evidence="11">Leaf</tissue>
    </source>
</reference>
<dbReference type="GO" id="GO:0005840">
    <property type="term" value="C:ribosome"/>
    <property type="evidence" value="ECO:0007669"/>
    <property type="project" value="UniProtKB-KW"/>
</dbReference>
<dbReference type="InterPro" id="IPR023299">
    <property type="entry name" value="ATPase_P-typ_cyto_dom_N"/>
</dbReference>
<dbReference type="Gene3D" id="1.20.1110.10">
    <property type="entry name" value="Calcium-transporting ATPase, transmembrane domain"/>
    <property type="match status" value="1"/>
</dbReference>
<dbReference type="GO" id="GO:0005886">
    <property type="term" value="C:plasma membrane"/>
    <property type="evidence" value="ECO:0007669"/>
    <property type="project" value="TreeGrafter"/>
</dbReference>
<evidence type="ECO:0000256" key="8">
    <source>
        <dbReference type="ARBA" id="ARBA00023274"/>
    </source>
</evidence>
<evidence type="ECO:0000256" key="7">
    <source>
        <dbReference type="ARBA" id="ARBA00023136"/>
    </source>
</evidence>
<dbReference type="InterPro" id="IPR023298">
    <property type="entry name" value="ATPase_P-typ_TM_dom_sf"/>
</dbReference>
<evidence type="ECO:0000256" key="10">
    <source>
        <dbReference type="SAM" id="Phobius"/>
    </source>
</evidence>
<dbReference type="SUPFAM" id="SSF50249">
    <property type="entry name" value="Nucleic acid-binding proteins"/>
    <property type="match status" value="1"/>
</dbReference>
<dbReference type="Pfam" id="PF01200">
    <property type="entry name" value="Ribosomal_S28e"/>
    <property type="match status" value="1"/>
</dbReference>
<dbReference type="PANTHER" id="PTHR24093:SF448">
    <property type="entry name" value="CALCIUM-TRANSPORTING ATPASE"/>
    <property type="match status" value="1"/>
</dbReference>
<protein>
    <submittedName>
        <fullName evidence="11">Uncharacterized protein</fullName>
    </submittedName>
</protein>
<dbReference type="EMBL" id="JAUIZM010000004">
    <property type="protein sequence ID" value="KAK1387890.1"/>
    <property type="molecule type" value="Genomic_DNA"/>
</dbReference>
<dbReference type="GO" id="GO:0006412">
    <property type="term" value="P:translation"/>
    <property type="evidence" value="ECO:0007669"/>
    <property type="project" value="InterPro"/>
</dbReference>
<comment type="caution">
    <text evidence="11">The sequence shown here is derived from an EMBL/GenBank/DDBJ whole genome shotgun (WGS) entry which is preliminary data.</text>
</comment>
<comment type="subcellular location">
    <subcellularLocation>
        <location evidence="1">Membrane</location>
    </subcellularLocation>
</comment>
<keyword evidence="8" id="KW-0687">Ribonucleoprotein</keyword>
<evidence type="ECO:0000256" key="5">
    <source>
        <dbReference type="ARBA" id="ARBA00022980"/>
    </source>
</evidence>
<dbReference type="Gene3D" id="3.40.1110.10">
    <property type="entry name" value="Calcium-transporting ATPase, cytoplasmic domain N"/>
    <property type="match status" value="1"/>
</dbReference>
<keyword evidence="6 10" id="KW-1133">Transmembrane helix</keyword>
<dbReference type="Gene3D" id="3.40.50.1000">
    <property type="entry name" value="HAD superfamily/HAD-like"/>
    <property type="match status" value="1"/>
</dbReference>
<evidence type="ECO:0000256" key="2">
    <source>
        <dbReference type="ARBA" id="ARBA00005943"/>
    </source>
</evidence>
<evidence type="ECO:0000256" key="9">
    <source>
        <dbReference type="SAM" id="MobiDB-lite"/>
    </source>
</evidence>
<dbReference type="PROSITE" id="PS00154">
    <property type="entry name" value="ATPASE_E1_E2"/>
    <property type="match status" value="1"/>
</dbReference>
<dbReference type="InterPro" id="IPR023214">
    <property type="entry name" value="HAD_sf"/>
</dbReference>
<keyword evidence="3 10" id="KW-0812">Transmembrane</keyword>
<comment type="similarity">
    <text evidence="2">Belongs to the eukaryotic ribosomal protein eS28 family.</text>
</comment>
<name>A0AAD8ILF5_9APIA</name>